<dbReference type="Proteomes" id="UP001370490">
    <property type="component" value="Unassembled WGS sequence"/>
</dbReference>
<dbReference type="PRINTS" id="PR00385">
    <property type="entry name" value="P450"/>
</dbReference>
<keyword evidence="10" id="KW-0503">Monooxygenase</keyword>
<dbReference type="GO" id="GO:0016705">
    <property type="term" value="F:oxidoreductase activity, acting on paired donors, with incorporation or reduction of molecular oxygen"/>
    <property type="evidence" value="ECO:0007669"/>
    <property type="project" value="InterPro"/>
</dbReference>
<dbReference type="PANTHER" id="PTHR24286">
    <property type="entry name" value="CYTOCHROME P450 26"/>
    <property type="match status" value="1"/>
</dbReference>
<comment type="similarity">
    <text evidence="3 10">Belongs to the cytochrome P450 family.</text>
</comment>
<dbReference type="InterPro" id="IPR001128">
    <property type="entry name" value="Cyt_P450"/>
</dbReference>
<evidence type="ECO:0000256" key="5">
    <source>
        <dbReference type="ARBA" id="ARBA00022723"/>
    </source>
</evidence>
<accession>A0AAN8ZBR2</accession>
<evidence type="ECO:0000256" key="9">
    <source>
        <dbReference type="PIRSR" id="PIRSR602401-1"/>
    </source>
</evidence>
<name>A0AAN8ZBR2_9MAGN</name>
<evidence type="ECO:0000313" key="11">
    <source>
        <dbReference type="EMBL" id="KAK6932326.1"/>
    </source>
</evidence>
<dbReference type="FunFam" id="1.10.630.10:FF:000022">
    <property type="entry name" value="Taxadiene 5-alpha hydroxylase"/>
    <property type="match status" value="1"/>
</dbReference>
<dbReference type="GO" id="GO:0016125">
    <property type="term" value="P:sterol metabolic process"/>
    <property type="evidence" value="ECO:0007669"/>
    <property type="project" value="TreeGrafter"/>
</dbReference>
<protein>
    <submittedName>
        <fullName evidence="11">Cytochrome P450</fullName>
    </submittedName>
</protein>
<keyword evidence="6" id="KW-0472">Membrane</keyword>
<dbReference type="GO" id="GO:0020037">
    <property type="term" value="F:heme binding"/>
    <property type="evidence" value="ECO:0007669"/>
    <property type="project" value="InterPro"/>
</dbReference>
<evidence type="ECO:0000256" key="8">
    <source>
        <dbReference type="ARBA" id="ARBA00023004"/>
    </source>
</evidence>
<dbReference type="GO" id="GO:0004497">
    <property type="term" value="F:monooxygenase activity"/>
    <property type="evidence" value="ECO:0007669"/>
    <property type="project" value="UniProtKB-KW"/>
</dbReference>
<dbReference type="InterPro" id="IPR017972">
    <property type="entry name" value="Cyt_P450_CS"/>
</dbReference>
<evidence type="ECO:0000313" key="12">
    <source>
        <dbReference type="Proteomes" id="UP001370490"/>
    </source>
</evidence>
<organism evidence="11 12">
    <name type="scientific">Dillenia turbinata</name>
    <dbReference type="NCBI Taxonomy" id="194707"/>
    <lineage>
        <taxon>Eukaryota</taxon>
        <taxon>Viridiplantae</taxon>
        <taxon>Streptophyta</taxon>
        <taxon>Embryophyta</taxon>
        <taxon>Tracheophyta</taxon>
        <taxon>Spermatophyta</taxon>
        <taxon>Magnoliopsida</taxon>
        <taxon>eudicotyledons</taxon>
        <taxon>Gunneridae</taxon>
        <taxon>Pentapetalae</taxon>
        <taxon>Dilleniales</taxon>
        <taxon>Dilleniaceae</taxon>
        <taxon>Dillenia</taxon>
    </lineage>
</organism>
<keyword evidence="4" id="KW-0812">Transmembrane</keyword>
<evidence type="ECO:0000256" key="3">
    <source>
        <dbReference type="ARBA" id="ARBA00010617"/>
    </source>
</evidence>
<keyword evidence="6" id="KW-1133">Transmembrane helix</keyword>
<evidence type="ECO:0000256" key="7">
    <source>
        <dbReference type="ARBA" id="ARBA00023002"/>
    </source>
</evidence>
<comment type="caution">
    <text evidence="11">The sequence shown here is derived from an EMBL/GenBank/DDBJ whole genome shotgun (WGS) entry which is preliminary data.</text>
</comment>
<evidence type="ECO:0000256" key="1">
    <source>
        <dbReference type="ARBA" id="ARBA00001971"/>
    </source>
</evidence>
<dbReference type="InterPro" id="IPR036396">
    <property type="entry name" value="Cyt_P450_sf"/>
</dbReference>
<dbReference type="Pfam" id="PF00067">
    <property type="entry name" value="p450"/>
    <property type="match status" value="1"/>
</dbReference>
<dbReference type="PANTHER" id="PTHR24286:SF217">
    <property type="entry name" value="OS07G0520300 PROTEIN"/>
    <property type="match status" value="1"/>
</dbReference>
<keyword evidence="8 9" id="KW-0408">Iron</keyword>
<dbReference type="InterPro" id="IPR002401">
    <property type="entry name" value="Cyt_P450_E_grp-I"/>
</dbReference>
<keyword evidence="5 9" id="KW-0479">Metal-binding</keyword>
<dbReference type="EMBL" id="JBAMMX010000010">
    <property type="protein sequence ID" value="KAK6932326.1"/>
    <property type="molecule type" value="Genomic_DNA"/>
</dbReference>
<comment type="subcellular location">
    <subcellularLocation>
        <location evidence="2">Membrane</location>
        <topology evidence="2">Single-pass membrane protein</topology>
    </subcellularLocation>
</comment>
<proteinExistence type="inferred from homology"/>
<dbReference type="GO" id="GO:0005506">
    <property type="term" value="F:iron ion binding"/>
    <property type="evidence" value="ECO:0007669"/>
    <property type="project" value="InterPro"/>
</dbReference>
<dbReference type="PRINTS" id="PR00463">
    <property type="entry name" value="EP450I"/>
</dbReference>
<sequence length="476" mass="54516">MDLAICFALALIVLPLYVFIIKRRYQRVPPGSLGLPIIGQSLDLLRAMRANTAEQWLQERTKRYGPIWKLRIFGTPTVFLQGQVANKFIYTSDGSLLSNKQPASIRRLLGERNLLEMSGDDHKRIRGALLSFLKPEALKQNVKKMDEEIRLHLEMYWHGEEEVKVLPLAKILTFNILASLLFGMESGARRDKFIELFQILTDGMLSFPINLPFMRFSHSIKAHMKIKNMLSDLLHEKRAALEQQVPSTNQDLITCMLNLRNEDNSAALTDEEILDNCIITMVAGHDTSSILITFLVRLLAGDPSVYAAVVEEQEEIAKRKASSEPLTWDDLAKMKYTWRVATETLRMTPPVFCSFRRALQDIEFGGYVIPKGWQVIWTLGTTHMDENIFPNPSKFDPMRYEQATPPPFSFVAFGGGPRMCPGYEFSKLETLATIHYLVTRFRWKFSIADNSFSRDPMPVFNQGLTIQIEEKKQFDI</sequence>
<keyword evidence="9 10" id="KW-0349">Heme</keyword>
<dbReference type="Gene3D" id="1.10.630.10">
    <property type="entry name" value="Cytochrome P450"/>
    <property type="match status" value="1"/>
</dbReference>
<dbReference type="CDD" id="cd11043">
    <property type="entry name" value="CYP90-like"/>
    <property type="match status" value="1"/>
</dbReference>
<dbReference type="GO" id="GO:0016020">
    <property type="term" value="C:membrane"/>
    <property type="evidence" value="ECO:0007669"/>
    <property type="project" value="UniProtKB-SubCell"/>
</dbReference>
<feature type="binding site" description="axial binding residue" evidence="9">
    <location>
        <position position="420"/>
    </location>
    <ligand>
        <name>heme</name>
        <dbReference type="ChEBI" id="CHEBI:30413"/>
    </ligand>
    <ligandPart>
        <name>Fe</name>
        <dbReference type="ChEBI" id="CHEBI:18248"/>
    </ligandPart>
</feature>
<dbReference type="SUPFAM" id="SSF48264">
    <property type="entry name" value="Cytochrome P450"/>
    <property type="match status" value="1"/>
</dbReference>
<keyword evidence="12" id="KW-1185">Reference proteome</keyword>
<dbReference type="PROSITE" id="PS00086">
    <property type="entry name" value="CYTOCHROME_P450"/>
    <property type="match status" value="1"/>
</dbReference>
<gene>
    <name evidence="11" type="ORF">RJ641_001950</name>
</gene>
<comment type="cofactor">
    <cofactor evidence="1 9">
        <name>heme</name>
        <dbReference type="ChEBI" id="CHEBI:30413"/>
    </cofactor>
</comment>
<evidence type="ECO:0000256" key="6">
    <source>
        <dbReference type="ARBA" id="ARBA00022989"/>
    </source>
</evidence>
<evidence type="ECO:0000256" key="2">
    <source>
        <dbReference type="ARBA" id="ARBA00004167"/>
    </source>
</evidence>
<evidence type="ECO:0000256" key="4">
    <source>
        <dbReference type="ARBA" id="ARBA00022692"/>
    </source>
</evidence>
<keyword evidence="7 10" id="KW-0560">Oxidoreductase</keyword>
<reference evidence="11 12" key="1">
    <citation type="submission" date="2023-12" db="EMBL/GenBank/DDBJ databases">
        <title>A high-quality genome assembly for Dillenia turbinata (Dilleniales).</title>
        <authorList>
            <person name="Chanderbali A."/>
        </authorList>
    </citation>
    <scope>NUCLEOTIDE SEQUENCE [LARGE SCALE GENOMIC DNA]</scope>
    <source>
        <strain evidence="11">LSX21</strain>
        <tissue evidence="11">Leaf</tissue>
    </source>
</reference>
<evidence type="ECO:0000256" key="10">
    <source>
        <dbReference type="RuleBase" id="RU000461"/>
    </source>
</evidence>
<dbReference type="AlphaFoldDB" id="A0AAN8ZBR2"/>